<keyword evidence="2" id="KW-1185">Reference proteome</keyword>
<comment type="caution">
    <text evidence="1">The sequence shown here is derived from an EMBL/GenBank/DDBJ whole genome shotgun (WGS) entry which is preliminary data.</text>
</comment>
<protein>
    <submittedName>
        <fullName evidence="1">Uncharacterized protein</fullName>
    </submittedName>
</protein>
<evidence type="ECO:0000313" key="1">
    <source>
        <dbReference type="EMBL" id="KAL0013634.1"/>
    </source>
</evidence>
<gene>
    <name evidence="1" type="ORF">SO802_000703</name>
</gene>
<accession>A0AAW2DU30</accession>
<evidence type="ECO:0000313" key="2">
    <source>
        <dbReference type="Proteomes" id="UP001459277"/>
    </source>
</evidence>
<sequence>MHNTYAATSSQYMLIKGGDEADVVCAAQEGLVVVHEDLEEEDDHVGEEVLDVGDLELVVGGEDLVVEGHAFSSSSSSFTRCGNW</sequence>
<dbReference type="EMBL" id="JAZDWU010000001">
    <property type="protein sequence ID" value="KAL0013634.1"/>
    <property type="molecule type" value="Genomic_DNA"/>
</dbReference>
<proteinExistence type="predicted"/>
<name>A0AAW2DU30_9ROSI</name>
<organism evidence="1 2">
    <name type="scientific">Lithocarpus litseifolius</name>
    <dbReference type="NCBI Taxonomy" id="425828"/>
    <lineage>
        <taxon>Eukaryota</taxon>
        <taxon>Viridiplantae</taxon>
        <taxon>Streptophyta</taxon>
        <taxon>Embryophyta</taxon>
        <taxon>Tracheophyta</taxon>
        <taxon>Spermatophyta</taxon>
        <taxon>Magnoliopsida</taxon>
        <taxon>eudicotyledons</taxon>
        <taxon>Gunneridae</taxon>
        <taxon>Pentapetalae</taxon>
        <taxon>rosids</taxon>
        <taxon>fabids</taxon>
        <taxon>Fagales</taxon>
        <taxon>Fagaceae</taxon>
        <taxon>Lithocarpus</taxon>
    </lineage>
</organism>
<reference evidence="1 2" key="1">
    <citation type="submission" date="2024-01" db="EMBL/GenBank/DDBJ databases">
        <title>A telomere-to-telomere, gap-free genome of sweet tea (Lithocarpus litseifolius).</title>
        <authorList>
            <person name="Zhou J."/>
        </authorList>
    </citation>
    <scope>NUCLEOTIDE SEQUENCE [LARGE SCALE GENOMIC DNA]</scope>
    <source>
        <strain evidence="1">Zhou-2022a</strain>
        <tissue evidence="1">Leaf</tissue>
    </source>
</reference>
<dbReference type="Proteomes" id="UP001459277">
    <property type="component" value="Unassembled WGS sequence"/>
</dbReference>
<dbReference type="AlphaFoldDB" id="A0AAW2DU30"/>